<reference evidence="3 4" key="1">
    <citation type="submission" date="2014-04" db="EMBL/GenBank/DDBJ databases">
        <title>Genome evolution of avian class.</title>
        <authorList>
            <person name="Zhang G."/>
            <person name="Li C."/>
        </authorList>
    </citation>
    <scope>NUCLEOTIDE SEQUENCE [LARGE SCALE GENOMIC DNA]</scope>
    <source>
        <strain evidence="3">BGI_N325</strain>
    </source>
</reference>
<dbReference type="PANTHER" id="PTHR23161">
    <property type="entry name" value="PROTEIN CIP2A"/>
    <property type="match status" value="1"/>
</dbReference>
<proteinExistence type="predicted"/>
<dbReference type="Proteomes" id="UP000053615">
    <property type="component" value="Unassembled WGS sequence"/>
</dbReference>
<sequence>LALDNETREALQDTYNLTSVLAGVVHRNSTNLSDPVVLQSIQLLQRLTYNVPVFSTGANVEELISFLIQHIQSTEDELTIPCLGLLANLCRHNLSIQTQIKSLNNVKSFYRTLISFLAHSSLTMVVFALSVLSSLTLNEEVGEKLFHARNIHQTFQLIFNIVVNGDGTLTRKYSVDLLMDLLKNPKVAHYLTRYEHFSSCLGQVLELLHGKDPNSSSKILELLLAFCSVIELRHTLRQAILEPSGLPVSGNTRLMTRSKTFEPSVALVHLSNQPLEGSEDCSVLALQLFKEIFEDIIKSGNGTSAEHFVDLLLPVLLDHLQMPEQIVDELLVKKKCERMVKAIDVLTNILFYVPVGNDILKMHTLKVLTARQCTSLIEHQFTCSGIDTGFGTKVVDSKMCELTADIILKTLDLMSRVKQDVPGMEVSFYKILQDQRLITPLTFALTSEHREKVQVGLRILFEAAPLPDFPAITLGENIAANNAYRQQEMEHASKRIQMQLPSTITSVRCSSSCPSNDESSTSNIQELIQKLNSGLEMKEPLSDMRISDIMDVYEQKLSALASKETRLQDLLEAKALALVQAERLMAQYRCQRAQAETEARTLASMLKDAERKNEELNDLLKAQQEESERAQTDIEQLFQHNRKLQTVAEEHEMLKKSSVDLLQRYETTERQYKDLQSTCNSLNKQVEVTKKLNESLKQQNDRTAAQLAETEDHRKQLQQQLQERDGKVVALQQQIKVLEEKLKAHQKEKTNMEQAIDILRKELSKTEQARKELSIKASSLEVQKSQLEGRLEEKEALLKLQKEELNKHSNMIAMIHSLSGGKLSAETVNLSL</sequence>
<dbReference type="AlphaFoldDB" id="A0A091KAC5"/>
<dbReference type="Gene3D" id="1.25.10.10">
    <property type="entry name" value="Leucine-rich Repeat Variant"/>
    <property type="match status" value="1"/>
</dbReference>
<keyword evidence="4" id="KW-1185">Reference proteome</keyword>
<dbReference type="InterPro" id="IPR042510">
    <property type="entry name" value="CIP2A"/>
</dbReference>
<dbReference type="InterPro" id="IPR016024">
    <property type="entry name" value="ARM-type_fold"/>
</dbReference>
<dbReference type="SUPFAM" id="SSF48371">
    <property type="entry name" value="ARM repeat"/>
    <property type="match status" value="1"/>
</dbReference>
<protein>
    <submittedName>
        <fullName evidence="3">Protein CIP2A</fullName>
    </submittedName>
</protein>
<dbReference type="InterPro" id="IPR011989">
    <property type="entry name" value="ARM-like"/>
</dbReference>
<accession>A0A091KAC5</accession>
<evidence type="ECO:0000313" key="3">
    <source>
        <dbReference type="EMBL" id="KFP34427.1"/>
    </source>
</evidence>
<feature type="domain" description="CIP2A N-terminal" evidence="2">
    <location>
        <begin position="1"/>
        <end position="490"/>
    </location>
</feature>
<evidence type="ECO:0000256" key="1">
    <source>
        <dbReference type="SAM" id="Coils"/>
    </source>
</evidence>
<dbReference type="PANTHER" id="PTHR23161:SF2">
    <property type="entry name" value="PROTEIN CIP2A"/>
    <property type="match status" value="1"/>
</dbReference>
<name>A0A091KAC5_COLST</name>
<organism evidence="3 4">
    <name type="scientific">Colius striatus</name>
    <name type="common">Speckled mousebird</name>
    <dbReference type="NCBI Taxonomy" id="57412"/>
    <lineage>
        <taxon>Eukaryota</taxon>
        <taxon>Metazoa</taxon>
        <taxon>Chordata</taxon>
        <taxon>Craniata</taxon>
        <taxon>Vertebrata</taxon>
        <taxon>Euteleostomi</taxon>
        <taxon>Archelosauria</taxon>
        <taxon>Archosauria</taxon>
        <taxon>Dinosauria</taxon>
        <taxon>Saurischia</taxon>
        <taxon>Theropoda</taxon>
        <taxon>Coelurosauria</taxon>
        <taxon>Aves</taxon>
        <taxon>Neognathae</taxon>
        <taxon>Neoaves</taxon>
        <taxon>Telluraves</taxon>
        <taxon>Coraciimorphae</taxon>
        <taxon>Coliiformes</taxon>
        <taxon>Coliidae</taxon>
        <taxon>Colius</taxon>
    </lineage>
</organism>
<dbReference type="InterPro" id="IPR048701">
    <property type="entry name" value="CIP2A_N"/>
</dbReference>
<feature type="coiled-coil region" evidence="1">
    <location>
        <begin position="578"/>
        <end position="811"/>
    </location>
</feature>
<feature type="non-terminal residue" evidence="3">
    <location>
        <position position="832"/>
    </location>
</feature>
<dbReference type="EMBL" id="KK553353">
    <property type="protein sequence ID" value="KFP34427.1"/>
    <property type="molecule type" value="Genomic_DNA"/>
</dbReference>
<dbReference type="Pfam" id="PF21044">
    <property type="entry name" value="CIP2A_N"/>
    <property type="match status" value="1"/>
</dbReference>
<feature type="non-terminal residue" evidence="3">
    <location>
        <position position="1"/>
    </location>
</feature>
<keyword evidence="1" id="KW-0175">Coiled coil</keyword>
<gene>
    <name evidence="3" type="ORF">N325_11682</name>
</gene>
<evidence type="ECO:0000259" key="2">
    <source>
        <dbReference type="Pfam" id="PF21044"/>
    </source>
</evidence>
<evidence type="ECO:0000313" key="4">
    <source>
        <dbReference type="Proteomes" id="UP000053615"/>
    </source>
</evidence>